<name>A0A9W6XPR9_9STRA</name>
<gene>
    <name evidence="1" type="ORF">Pfra01_001403300</name>
</gene>
<evidence type="ECO:0000313" key="2">
    <source>
        <dbReference type="Proteomes" id="UP001165121"/>
    </source>
</evidence>
<reference evidence="1" key="1">
    <citation type="submission" date="2023-04" db="EMBL/GenBank/DDBJ databases">
        <title>Phytophthora fragariaefolia NBRC 109709.</title>
        <authorList>
            <person name="Ichikawa N."/>
            <person name="Sato H."/>
            <person name="Tonouchi N."/>
        </authorList>
    </citation>
    <scope>NUCLEOTIDE SEQUENCE</scope>
    <source>
        <strain evidence="1">NBRC 109709</strain>
    </source>
</reference>
<keyword evidence="2" id="KW-1185">Reference proteome</keyword>
<protein>
    <submittedName>
        <fullName evidence="1">Unnamed protein product</fullName>
    </submittedName>
</protein>
<comment type="caution">
    <text evidence="1">The sequence shown here is derived from an EMBL/GenBank/DDBJ whole genome shotgun (WGS) entry which is preliminary data.</text>
</comment>
<dbReference type="PANTHER" id="PTHR40866:SF1">
    <property type="entry name" value="BED-TYPE DOMAIN-CONTAINING PROTEIN"/>
    <property type="match status" value="1"/>
</dbReference>
<organism evidence="1 2">
    <name type="scientific">Phytophthora fragariaefolia</name>
    <dbReference type="NCBI Taxonomy" id="1490495"/>
    <lineage>
        <taxon>Eukaryota</taxon>
        <taxon>Sar</taxon>
        <taxon>Stramenopiles</taxon>
        <taxon>Oomycota</taxon>
        <taxon>Peronosporomycetes</taxon>
        <taxon>Peronosporales</taxon>
        <taxon>Peronosporaceae</taxon>
        <taxon>Phytophthora</taxon>
    </lineage>
</organism>
<evidence type="ECO:0000313" key="1">
    <source>
        <dbReference type="EMBL" id="GMF42607.1"/>
    </source>
</evidence>
<proteinExistence type="predicted"/>
<accession>A0A9W6XPR9</accession>
<dbReference type="Proteomes" id="UP001165121">
    <property type="component" value="Unassembled WGS sequence"/>
</dbReference>
<dbReference type="OrthoDB" id="89474at2759"/>
<dbReference type="PANTHER" id="PTHR40866">
    <property type="entry name" value="BED-TYPE DOMAIN-CONTAINING PROTEIN"/>
    <property type="match status" value="1"/>
</dbReference>
<sequence>MSANRILVATGQPIIDPSFEDPRSPWKLVVSADTPITLPLTLRSSSSHIILQLDNMAPNREICAFFYEDKGQGDYRCQLCGASHKQQVDSGNSNLMFHLNSTYLDFEETYQASVATNAPLSSFGFVSEATHHRYQWLQWVVERNMPISEVDNRLTRSMSSWKPVSSKTLKLDMQTCSAHVGRTIEKELGEIFGTGRTMARGRQSRRGSPHCHVQAVLALLYKRISMVAFLVADNCATNKRIAMLMDLPLVGCESHRYNLAVIRYLVAFASELADVDTLVVQLRHVNNAAELAKYGDLKPIKRNVIRCFDLRDGAVTRKSVIPFERLMLLKVLLPRVRLPRSCSTSWRS</sequence>
<dbReference type="EMBL" id="BSXT01001457">
    <property type="protein sequence ID" value="GMF42607.1"/>
    <property type="molecule type" value="Genomic_DNA"/>
</dbReference>
<dbReference type="AlphaFoldDB" id="A0A9W6XPR9"/>